<gene>
    <name evidence="8" type="ORF">D4T97_015260</name>
</gene>
<evidence type="ECO:0000256" key="3">
    <source>
        <dbReference type="ARBA" id="ARBA00022723"/>
    </source>
</evidence>
<dbReference type="GO" id="GO:0016491">
    <property type="term" value="F:oxidoreductase activity"/>
    <property type="evidence" value="ECO:0007669"/>
    <property type="project" value="UniProtKB-KW"/>
</dbReference>
<name>A0A429XWL9_9BACI</name>
<evidence type="ECO:0000313" key="8">
    <source>
        <dbReference type="EMBL" id="RST72774.1"/>
    </source>
</evidence>
<dbReference type="InterPro" id="IPR013154">
    <property type="entry name" value="ADH-like_N"/>
</dbReference>
<keyword evidence="4" id="KW-0862">Zinc</keyword>
<comment type="similarity">
    <text evidence="2">Belongs to the zinc-containing alcohol dehydrogenase family.</text>
</comment>
<evidence type="ECO:0000259" key="6">
    <source>
        <dbReference type="Pfam" id="PF00107"/>
    </source>
</evidence>
<evidence type="ECO:0000256" key="2">
    <source>
        <dbReference type="ARBA" id="ARBA00008072"/>
    </source>
</evidence>
<keyword evidence="5" id="KW-0560">Oxidoreductase</keyword>
<dbReference type="SUPFAM" id="SSF51735">
    <property type="entry name" value="NAD(P)-binding Rossmann-fold domains"/>
    <property type="match status" value="1"/>
</dbReference>
<protein>
    <submittedName>
        <fullName evidence="8">Dehydrogenase</fullName>
    </submittedName>
</protein>
<organism evidence="8 9">
    <name type="scientific">Siminovitchia acidinfaciens</name>
    <dbReference type="NCBI Taxonomy" id="2321395"/>
    <lineage>
        <taxon>Bacteria</taxon>
        <taxon>Bacillati</taxon>
        <taxon>Bacillota</taxon>
        <taxon>Bacilli</taxon>
        <taxon>Bacillales</taxon>
        <taxon>Bacillaceae</taxon>
        <taxon>Siminovitchia</taxon>
    </lineage>
</organism>
<dbReference type="Gene3D" id="3.90.180.10">
    <property type="entry name" value="Medium-chain alcohol dehydrogenases, catalytic domain"/>
    <property type="match status" value="1"/>
</dbReference>
<dbReference type="InterPro" id="IPR013149">
    <property type="entry name" value="ADH-like_C"/>
</dbReference>
<dbReference type="Proteomes" id="UP000287156">
    <property type="component" value="Unassembled WGS sequence"/>
</dbReference>
<dbReference type="RefSeq" id="WP_126051619.1">
    <property type="nucleotide sequence ID" value="NZ_QYTV02000007.1"/>
</dbReference>
<feature type="domain" description="Alcohol dehydrogenase-like C-terminal" evidence="6">
    <location>
        <begin position="243"/>
        <end position="319"/>
    </location>
</feature>
<dbReference type="GO" id="GO:0046872">
    <property type="term" value="F:metal ion binding"/>
    <property type="evidence" value="ECO:0007669"/>
    <property type="project" value="UniProtKB-KW"/>
</dbReference>
<dbReference type="OrthoDB" id="1700359at2"/>
<dbReference type="Pfam" id="PF00107">
    <property type="entry name" value="ADH_zinc_N"/>
    <property type="match status" value="1"/>
</dbReference>
<dbReference type="EMBL" id="QYTV02000007">
    <property type="protein sequence ID" value="RST72774.1"/>
    <property type="molecule type" value="Genomic_DNA"/>
</dbReference>
<evidence type="ECO:0000256" key="5">
    <source>
        <dbReference type="ARBA" id="ARBA00023002"/>
    </source>
</evidence>
<dbReference type="Gene3D" id="3.40.50.720">
    <property type="entry name" value="NAD(P)-binding Rossmann-like Domain"/>
    <property type="match status" value="1"/>
</dbReference>
<comment type="caution">
    <text evidence="8">The sequence shown here is derived from an EMBL/GenBank/DDBJ whole genome shotgun (WGS) entry which is preliminary data.</text>
</comment>
<dbReference type="PANTHER" id="PTHR43350:SF19">
    <property type="entry name" value="D-GULOSIDE 3-DEHYDROGENASE"/>
    <property type="match status" value="1"/>
</dbReference>
<sequence length="373" mass="41075">MTAATDKKVTSTAFRLTAPGVFQKQTLQHILKENDVEVEPYLASVCHADLRYFTGNRRKEALEAKLPMALFHEGLAIVKHSLHPDFKQGDRVVIVPSIPGYVLNNHSKEECCDSCKGGGYDNYCSDGVFLGSGYDGIGQSNLVIGGENLVHVPENLDDDIAIMAELCSVSLFAINLIEELTTSNSQKVAVFGDGPVGYLTAAALHFIYQVPKENLLIFGAIPEKIEQFESFATTALVHDYDFASEKGVKTVFECTGGKFSSSAINQAIDLLDTAGNLVLMGVTEELVPINTRDILEKGIRLVGSSRSTTKEFQQLMDAFLDEDYQNALLKLIPEKRVPVRTIEDLTSAMEDAAQHKGWKKTYLSLEWESKNNQ</sequence>
<reference evidence="8" key="1">
    <citation type="submission" date="2018-12" db="EMBL/GenBank/DDBJ databases">
        <authorList>
            <person name="Sun L."/>
            <person name="Chen Z."/>
        </authorList>
    </citation>
    <scope>NUCLEOTIDE SEQUENCE [LARGE SCALE GENOMIC DNA]</scope>
    <source>
        <strain evidence="8">3-2-2</strain>
    </source>
</reference>
<keyword evidence="9" id="KW-1185">Reference proteome</keyword>
<evidence type="ECO:0000259" key="7">
    <source>
        <dbReference type="Pfam" id="PF08240"/>
    </source>
</evidence>
<comment type="cofactor">
    <cofactor evidence="1">
        <name>Zn(2+)</name>
        <dbReference type="ChEBI" id="CHEBI:29105"/>
    </cofactor>
</comment>
<dbReference type="Pfam" id="PF08240">
    <property type="entry name" value="ADH_N"/>
    <property type="match status" value="1"/>
</dbReference>
<evidence type="ECO:0000313" key="9">
    <source>
        <dbReference type="Proteomes" id="UP000287156"/>
    </source>
</evidence>
<dbReference type="InterPro" id="IPR036291">
    <property type="entry name" value="NAD(P)-bd_dom_sf"/>
</dbReference>
<evidence type="ECO:0000256" key="1">
    <source>
        <dbReference type="ARBA" id="ARBA00001947"/>
    </source>
</evidence>
<keyword evidence="3" id="KW-0479">Metal-binding</keyword>
<dbReference type="PANTHER" id="PTHR43350">
    <property type="entry name" value="NAD-DEPENDENT ALCOHOL DEHYDROGENASE"/>
    <property type="match status" value="1"/>
</dbReference>
<proteinExistence type="inferred from homology"/>
<accession>A0A429XWL9</accession>
<feature type="domain" description="Alcohol dehydrogenase-like N-terminal" evidence="7">
    <location>
        <begin position="33"/>
        <end position="153"/>
    </location>
</feature>
<dbReference type="AlphaFoldDB" id="A0A429XWL9"/>
<dbReference type="InterPro" id="IPR011032">
    <property type="entry name" value="GroES-like_sf"/>
</dbReference>
<dbReference type="SUPFAM" id="SSF50129">
    <property type="entry name" value="GroES-like"/>
    <property type="match status" value="1"/>
</dbReference>
<evidence type="ECO:0000256" key="4">
    <source>
        <dbReference type="ARBA" id="ARBA00022833"/>
    </source>
</evidence>